<gene>
    <name evidence="1" type="ORF">A2717_02290</name>
</gene>
<comment type="caution">
    <text evidence="1">The sequence shown here is derived from an EMBL/GenBank/DDBJ whole genome shotgun (WGS) entry which is preliminary data.</text>
</comment>
<proteinExistence type="predicted"/>
<organism evidence="1 2">
    <name type="scientific">Candidatus Doudnabacteria bacterium RIFCSPHIGHO2_01_FULL_41_86</name>
    <dbReference type="NCBI Taxonomy" id="1817821"/>
    <lineage>
        <taxon>Bacteria</taxon>
        <taxon>Candidatus Doudnaibacteriota</taxon>
    </lineage>
</organism>
<dbReference type="Proteomes" id="UP000177610">
    <property type="component" value="Unassembled WGS sequence"/>
</dbReference>
<reference evidence="1 2" key="1">
    <citation type="journal article" date="2016" name="Nat. Commun.">
        <title>Thousands of microbial genomes shed light on interconnected biogeochemical processes in an aquifer system.</title>
        <authorList>
            <person name="Anantharaman K."/>
            <person name="Brown C.T."/>
            <person name="Hug L.A."/>
            <person name="Sharon I."/>
            <person name="Castelle C.J."/>
            <person name="Probst A.J."/>
            <person name="Thomas B.C."/>
            <person name="Singh A."/>
            <person name="Wilkins M.J."/>
            <person name="Karaoz U."/>
            <person name="Brodie E.L."/>
            <person name="Williams K.H."/>
            <person name="Hubbard S.S."/>
            <person name="Banfield J.F."/>
        </authorList>
    </citation>
    <scope>NUCLEOTIDE SEQUENCE [LARGE SCALE GENOMIC DNA]</scope>
</reference>
<dbReference type="SMART" id="SM00028">
    <property type="entry name" value="TPR"/>
    <property type="match status" value="3"/>
</dbReference>
<dbReference type="EMBL" id="MFEH01000001">
    <property type="protein sequence ID" value="OGE74348.1"/>
    <property type="molecule type" value="Genomic_DNA"/>
</dbReference>
<evidence type="ECO:0000313" key="1">
    <source>
        <dbReference type="EMBL" id="OGE74348.1"/>
    </source>
</evidence>
<dbReference type="InterPro" id="IPR011990">
    <property type="entry name" value="TPR-like_helical_dom_sf"/>
</dbReference>
<dbReference type="SUPFAM" id="SSF48452">
    <property type="entry name" value="TPR-like"/>
    <property type="match status" value="1"/>
</dbReference>
<name>A0A1F5N9U9_9BACT</name>
<accession>A0A1F5N9U9</accession>
<evidence type="ECO:0000313" key="2">
    <source>
        <dbReference type="Proteomes" id="UP000177610"/>
    </source>
</evidence>
<dbReference type="Gene3D" id="1.25.40.10">
    <property type="entry name" value="Tetratricopeptide repeat domain"/>
    <property type="match status" value="1"/>
</dbReference>
<protein>
    <submittedName>
        <fullName evidence="1">Uncharacterized protein</fullName>
    </submittedName>
</protein>
<sequence length="204" mass="23859">MIQDRADKPNFVNEVNRTLTDEQRKIYLDRLAEGERKLTEANTDLEKYEAYIVIGNQKYGLGQLGKAKEDYLKAERYNVENQAGVYTLLYQVELEMQDYESAKEHILKALELGAGTPDIWIKYITLMKEYFNANSEQLDKIFQDALAAVPDKTEIDIVTRYAQFLEETRNLKDAIGYWQKAIELFPLRKSLYQAEIDRLEKLIE</sequence>
<dbReference type="InterPro" id="IPR019734">
    <property type="entry name" value="TPR_rpt"/>
</dbReference>
<dbReference type="AlphaFoldDB" id="A0A1F5N9U9"/>